<gene>
    <name evidence="1" type="ORF">T265_14109</name>
</gene>
<sequence>WHDIQDIAVYFHKGNYSQGRRVFSNLLDCKRFITNRGDNVSALSPALTMSPRLVMKRLQSNCQARAPELPTFQNVANTFCTYSSHFGPSQLLIEHGRKHKKCIQVIDVEECTEEY</sequence>
<feature type="non-terminal residue" evidence="1">
    <location>
        <position position="115"/>
    </location>
</feature>
<reference evidence="1 2" key="1">
    <citation type="submission" date="2013-11" db="EMBL/GenBank/DDBJ databases">
        <title>Opisthorchis viverrini - life in the bile duct.</title>
        <authorList>
            <person name="Young N.D."/>
            <person name="Nagarajan N."/>
            <person name="Lin S.J."/>
            <person name="Korhonen P.K."/>
            <person name="Jex A.R."/>
            <person name="Hall R.S."/>
            <person name="Safavi-Hemami H."/>
            <person name="Kaewkong W."/>
            <person name="Bertrand D."/>
            <person name="Gao S."/>
            <person name="Seet Q."/>
            <person name="Wongkham S."/>
            <person name="Teh B.T."/>
            <person name="Wongkham C."/>
            <person name="Intapan P.M."/>
            <person name="Maleewong W."/>
            <person name="Yang X."/>
            <person name="Hu M."/>
            <person name="Wang Z."/>
            <person name="Hofmann A."/>
            <person name="Sternberg P.W."/>
            <person name="Tan P."/>
            <person name="Wang J."/>
            <person name="Gasser R.B."/>
        </authorList>
    </citation>
    <scope>NUCLEOTIDE SEQUENCE [LARGE SCALE GENOMIC DNA]</scope>
</reference>
<dbReference type="RefSeq" id="XP_009170343.1">
    <property type="nucleotide sequence ID" value="XM_009172079.1"/>
</dbReference>
<dbReference type="KEGG" id="ovi:T265_14109"/>
<dbReference type="Proteomes" id="UP000054324">
    <property type="component" value="Unassembled WGS sequence"/>
</dbReference>
<name>A0A074ZFF6_OPIVI</name>
<dbReference type="OrthoDB" id="5584001at2759"/>
<organism evidence="1 2">
    <name type="scientific">Opisthorchis viverrini</name>
    <name type="common">Southeast Asian liver fluke</name>
    <dbReference type="NCBI Taxonomy" id="6198"/>
    <lineage>
        <taxon>Eukaryota</taxon>
        <taxon>Metazoa</taxon>
        <taxon>Spiralia</taxon>
        <taxon>Lophotrochozoa</taxon>
        <taxon>Platyhelminthes</taxon>
        <taxon>Trematoda</taxon>
        <taxon>Digenea</taxon>
        <taxon>Opisthorchiida</taxon>
        <taxon>Opisthorchiata</taxon>
        <taxon>Opisthorchiidae</taxon>
        <taxon>Opisthorchis</taxon>
    </lineage>
</organism>
<keyword evidence="2" id="KW-1185">Reference proteome</keyword>
<dbReference type="EMBL" id="KL596762">
    <property type="protein sequence ID" value="KER25923.1"/>
    <property type="molecule type" value="Genomic_DNA"/>
</dbReference>
<dbReference type="GeneID" id="20328275"/>
<dbReference type="CTD" id="20328275"/>
<dbReference type="AlphaFoldDB" id="A0A074ZFF6"/>
<evidence type="ECO:0000313" key="2">
    <source>
        <dbReference type="Proteomes" id="UP000054324"/>
    </source>
</evidence>
<proteinExistence type="predicted"/>
<protein>
    <submittedName>
        <fullName evidence="1">Uncharacterized protein</fullName>
    </submittedName>
</protein>
<feature type="non-terminal residue" evidence="1">
    <location>
        <position position="1"/>
    </location>
</feature>
<accession>A0A074ZFF6</accession>
<evidence type="ECO:0000313" key="1">
    <source>
        <dbReference type="EMBL" id="KER25923.1"/>
    </source>
</evidence>